<feature type="domain" description="BPL/LPL catalytic" evidence="1">
    <location>
        <begin position="1"/>
        <end position="95"/>
    </location>
</feature>
<proteinExistence type="predicted"/>
<name>A0A6B3BWC3_9ACTN</name>
<dbReference type="InterPro" id="IPR045864">
    <property type="entry name" value="aa-tRNA-synth_II/BPL/LPL"/>
</dbReference>
<gene>
    <name evidence="2" type="ORF">G3I71_23345</name>
</gene>
<dbReference type="Gene3D" id="3.30.930.10">
    <property type="entry name" value="Bira Bifunctional Protein, Domain 2"/>
    <property type="match status" value="1"/>
</dbReference>
<accession>A0A6B3BWC3</accession>
<evidence type="ECO:0000313" key="2">
    <source>
        <dbReference type="EMBL" id="NEC88677.1"/>
    </source>
</evidence>
<dbReference type="PROSITE" id="PS51733">
    <property type="entry name" value="BPL_LPL_CATALYTIC"/>
    <property type="match status" value="1"/>
</dbReference>
<comment type="caution">
    <text evidence="2">The sequence shown here is derived from an EMBL/GenBank/DDBJ whole genome shotgun (WGS) entry which is preliminary data.</text>
</comment>
<sequence length="125" mass="13249">MQQNRVFLVSRMRERCDRQGDSTEAVATGLQSIGFALNVDPDLDLCTTFTACALPGVRMTSLAQLAAELGLPTPTEEQVRDAAADAVSAELAPTRAPSWAGAGACAVADAQFRGHLWSRQVTGSR</sequence>
<organism evidence="2">
    <name type="scientific">Streptomyces sp. SID12501</name>
    <dbReference type="NCBI Taxonomy" id="2706042"/>
    <lineage>
        <taxon>Bacteria</taxon>
        <taxon>Bacillati</taxon>
        <taxon>Actinomycetota</taxon>
        <taxon>Actinomycetes</taxon>
        <taxon>Kitasatosporales</taxon>
        <taxon>Streptomycetaceae</taxon>
        <taxon>Streptomyces</taxon>
    </lineage>
</organism>
<evidence type="ECO:0000259" key="1">
    <source>
        <dbReference type="PROSITE" id="PS51733"/>
    </source>
</evidence>
<dbReference type="AlphaFoldDB" id="A0A6B3BWC3"/>
<protein>
    <recommendedName>
        <fullName evidence="1">BPL/LPL catalytic domain-containing protein</fullName>
    </recommendedName>
</protein>
<dbReference type="EMBL" id="JAAGLU010000019">
    <property type="protein sequence ID" value="NEC88677.1"/>
    <property type="molecule type" value="Genomic_DNA"/>
</dbReference>
<reference evidence="2" key="1">
    <citation type="submission" date="2020-01" db="EMBL/GenBank/DDBJ databases">
        <title>Insect and environment-associated Actinomycetes.</title>
        <authorList>
            <person name="Currrie C."/>
            <person name="Chevrette M."/>
            <person name="Carlson C."/>
            <person name="Stubbendieck R."/>
            <person name="Wendt-Pienkowski E."/>
        </authorList>
    </citation>
    <scope>NUCLEOTIDE SEQUENCE</scope>
    <source>
        <strain evidence="2">SID12501</strain>
    </source>
</reference>
<dbReference type="RefSeq" id="WP_164316754.1">
    <property type="nucleotide sequence ID" value="NZ_JAAGLU010000019.1"/>
</dbReference>
<dbReference type="InterPro" id="IPR004143">
    <property type="entry name" value="BPL_LPL_catalytic"/>
</dbReference>